<evidence type="ECO:0000256" key="7">
    <source>
        <dbReference type="ARBA" id="ARBA00023180"/>
    </source>
</evidence>
<dbReference type="Gene3D" id="3.20.20.80">
    <property type="entry name" value="Glycosidases"/>
    <property type="match status" value="1"/>
</dbReference>
<dbReference type="GO" id="GO:0042124">
    <property type="term" value="F:1,3-beta-glucanosyltransferase activity"/>
    <property type="evidence" value="ECO:0007669"/>
    <property type="project" value="TreeGrafter"/>
</dbReference>
<protein>
    <recommendedName>
        <fullName evidence="9">1,3-beta-glucanosyltransferase</fullName>
        <ecNumber evidence="9">2.4.1.-</ecNumber>
    </recommendedName>
</protein>
<dbReference type="AlphaFoldDB" id="A0A0F7ZSD8"/>
<dbReference type="Pfam" id="PF03198">
    <property type="entry name" value="Glyco_hydro_72"/>
    <property type="match status" value="1"/>
</dbReference>
<reference evidence="11 12" key="1">
    <citation type="journal article" date="2014" name="Genome Biol. Evol.">
        <title>Comparative genomics and transcriptomics analyses reveal divergent lifestyle features of nematode endoparasitic fungus Hirsutella minnesotensis.</title>
        <authorList>
            <person name="Lai Y."/>
            <person name="Liu K."/>
            <person name="Zhang X."/>
            <person name="Zhang X."/>
            <person name="Li K."/>
            <person name="Wang N."/>
            <person name="Shu C."/>
            <person name="Wu Y."/>
            <person name="Wang C."/>
            <person name="Bushley K.E."/>
            <person name="Xiang M."/>
            <person name="Liu X."/>
        </authorList>
    </citation>
    <scope>NUCLEOTIDE SEQUENCE [LARGE SCALE GENOMIC DNA]</scope>
    <source>
        <strain evidence="11 12">3608</strain>
    </source>
</reference>
<gene>
    <name evidence="11" type="ORF">HIM_09443</name>
</gene>
<dbReference type="InterPro" id="IPR017853">
    <property type="entry name" value="GH"/>
</dbReference>
<evidence type="ECO:0000256" key="6">
    <source>
        <dbReference type="ARBA" id="ARBA00023136"/>
    </source>
</evidence>
<feature type="signal peptide" evidence="9">
    <location>
        <begin position="1"/>
        <end position="20"/>
    </location>
</feature>
<name>A0A0F7ZSD8_9HYPO</name>
<dbReference type="EMBL" id="KQ030585">
    <property type="protein sequence ID" value="KJZ71188.1"/>
    <property type="molecule type" value="Genomic_DNA"/>
</dbReference>
<dbReference type="SUPFAM" id="SSF51445">
    <property type="entry name" value="(Trans)glycosidases"/>
    <property type="match status" value="1"/>
</dbReference>
<keyword evidence="3 9" id="KW-0336">GPI-anchor</keyword>
<dbReference type="PANTHER" id="PTHR31468:SF5">
    <property type="entry name" value="1,3-BETA-GLUCANOSYLTRANSFERASE GAS5"/>
    <property type="match status" value="1"/>
</dbReference>
<evidence type="ECO:0000256" key="5">
    <source>
        <dbReference type="ARBA" id="ARBA00022729"/>
    </source>
</evidence>
<evidence type="ECO:0000256" key="4">
    <source>
        <dbReference type="ARBA" id="ARBA00022679"/>
    </source>
</evidence>
<evidence type="ECO:0000256" key="3">
    <source>
        <dbReference type="ARBA" id="ARBA00022622"/>
    </source>
</evidence>
<keyword evidence="8 9" id="KW-0449">Lipoprotein</keyword>
<proteinExistence type="inferred from homology"/>
<keyword evidence="12" id="KW-1185">Reference proteome</keyword>
<feature type="region of interest" description="Disordered" evidence="10">
    <location>
        <begin position="387"/>
        <end position="437"/>
    </location>
</feature>
<dbReference type="GO" id="GO:0098552">
    <property type="term" value="C:side of membrane"/>
    <property type="evidence" value="ECO:0007669"/>
    <property type="project" value="UniProtKB-KW"/>
</dbReference>
<comment type="subcellular location">
    <subcellularLocation>
        <location evidence="1 9">Cell membrane</location>
        <topology evidence="1 9">Lipid-anchor</topology>
        <topology evidence="1 9">GPI-anchor</topology>
    </subcellularLocation>
</comment>
<dbReference type="EC" id="2.4.1.-" evidence="9"/>
<dbReference type="PANTHER" id="PTHR31468">
    <property type="entry name" value="1,3-BETA-GLUCANOSYLTRANSFERASE GAS1"/>
    <property type="match status" value="1"/>
</dbReference>
<dbReference type="GO" id="GO:0071970">
    <property type="term" value="P:fungal-type cell wall (1-&gt;3)-beta-D-glucan biosynthetic process"/>
    <property type="evidence" value="ECO:0007669"/>
    <property type="project" value="TreeGrafter"/>
</dbReference>
<accession>A0A0F7ZSD8</accession>
<feature type="chain" id="PRO_5005117401" description="1,3-beta-glucanosyltransferase" evidence="9">
    <location>
        <begin position="21"/>
        <end position="459"/>
    </location>
</feature>
<evidence type="ECO:0000313" key="11">
    <source>
        <dbReference type="EMBL" id="KJZ71188.1"/>
    </source>
</evidence>
<dbReference type="GO" id="GO:0005886">
    <property type="term" value="C:plasma membrane"/>
    <property type="evidence" value="ECO:0007669"/>
    <property type="project" value="UniProtKB-SubCell"/>
</dbReference>
<feature type="region of interest" description="Disordered" evidence="10">
    <location>
        <begin position="343"/>
        <end position="371"/>
    </location>
</feature>
<evidence type="ECO:0000256" key="9">
    <source>
        <dbReference type="RuleBase" id="RU361209"/>
    </source>
</evidence>
<keyword evidence="6 9" id="KW-0472">Membrane</keyword>
<sequence>MAMKQFALVSILVAIGTVLASPSAMGKEPPSKRADLPTVTTSGNAFWAGKERFYIRGIDYQPGGSSADKDPLADSKICSRDIKKFKELGVNTIRVYTVDNSANHDECMTALADAGIYLVLDVNTPKYSLNRVNPGPSYNTDYLQNVFATIDMFSQYRNTLAFFSGNEVINHLNGTDQSAPYIKAITRDIKNYISSHGLRKIPVGYSAADVSDNRLQTAYYMNCGSDDMRSDFFAFNDYSWCNSDFKTSGWEQKVETFGKLGLPIFLSEWGCQKAGEKRIIRKFDEVKAMMSEDMTSVYSGGLLYEYSVEENDYGLVKIKGDDVDTKGDYDEFRVFASALKDNPAPTGAGGAASTTHAVPCPTKESKWNVDPSLVPAMPKQAEKFMKDGAGKGLGLSGPGSQDSFGSGTSTTDVIEGKPSPRNGSKDYDSPSVSLQGNMDKRPMVVSALTLFTMFVAALL</sequence>
<evidence type="ECO:0000256" key="2">
    <source>
        <dbReference type="ARBA" id="ARBA00007528"/>
    </source>
</evidence>
<dbReference type="GO" id="GO:0031505">
    <property type="term" value="P:fungal-type cell wall organization"/>
    <property type="evidence" value="ECO:0007669"/>
    <property type="project" value="TreeGrafter"/>
</dbReference>
<evidence type="ECO:0000256" key="1">
    <source>
        <dbReference type="ARBA" id="ARBA00004609"/>
    </source>
</evidence>
<organism evidence="11 12">
    <name type="scientific">Hirsutella minnesotensis 3608</name>
    <dbReference type="NCBI Taxonomy" id="1043627"/>
    <lineage>
        <taxon>Eukaryota</taxon>
        <taxon>Fungi</taxon>
        <taxon>Dikarya</taxon>
        <taxon>Ascomycota</taxon>
        <taxon>Pezizomycotina</taxon>
        <taxon>Sordariomycetes</taxon>
        <taxon>Hypocreomycetidae</taxon>
        <taxon>Hypocreales</taxon>
        <taxon>Ophiocordycipitaceae</taxon>
        <taxon>Hirsutella</taxon>
    </lineage>
</organism>
<dbReference type="InterPro" id="IPR004886">
    <property type="entry name" value="Glucanosyltransferase"/>
</dbReference>
<evidence type="ECO:0000256" key="10">
    <source>
        <dbReference type="SAM" id="MobiDB-lite"/>
    </source>
</evidence>
<keyword evidence="4 9" id="KW-0808">Transferase</keyword>
<dbReference type="FunFam" id="3.20.20.80:FF:000032">
    <property type="entry name" value="1,3-beta-glucanosyltransferase"/>
    <property type="match status" value="1"/>
</dbReference>
<keyword evidence="7" id="KW-0325">Glycoprotein</keyword>
<evidence type="ECO:0000256" key="8">
    <source>
        <dbReference type="ARBA" id="ARBA00023288"/>
    </source>
</evidence>
<comment type="function">
    <text evidence="9">Splits internally a 1,3-beta-glucan molecule and transfers the newly generated reducing end (the donor) to the non-reducing end of another 1,3-beta-glucan molecule (the acceptor) forming a 1,3-beta linkage, resulting in the elongation of 1,3-beta-glucan chains in the cell wall.</text>
</comment>
<dbReference type="Proteomes" id="UP000054481">
    <property type="component" value="Unassembled WGS sequence"/>
</dbReference>
<feature type="compositionally biased region" description="Polar residues" evidence="10">
    <location>
        <begin position="401"/>
        <end position="412"/>
    </location>
</feature>
<dbReference type="OrthoDB" id="421038at2759"/>
<evidence type="ECO:0000313" key="12">
    <source>
        <dbReference type="Proteomes" id="UP000054481"/>
    </source>
</evidence>
<comment type="similarity">
    <text evidence="2 9">Belongs to the glycosyl hydrolase 72 family.</text>
</comment>
<keyword evidence="5 9" id="KW-0732">Signal</keyword>